<evidence type="ECO:0000256" key="2">
    <source>
        <dbReference type="SAM" id="Phobius"/>
    </source>
</evidence>
<sequence length="335" mass="36144">MDALINVANRAADWSACADRLKSGLATGRWTVFALLVAGIVMTLIAGRMIGGEAERPITVIGAVSYALSGFLANRLQSAQRTTAWTRARAAAEALKRQAFVFAAGAVPYDDPATAATLLNQERERIERDADDLLMHLRPAQRPGSAPRAMLSQSEYRRLRIQAQAKAYYRPRAEEYGRTADRLRMIEFGLALAAAVIAAVGDSLQTAFRIGPETGSAAGVPTGLALILTTVASAILVHIETSRYQFLTLTYRATARRLESEDGLTPPERVAAPADWSAFVTRCEDIIACENMSWTAKWTETMYLPQPAVSLVPSPIPSSPPAPADSEAIAARSIE</sequence>
<comment type="caution">
    <text evidence="4">The sequence shown here is derived from an EMBL/GenBank/DDBJ whole genome shotgun (WGS) entry which is preliminary data.</text>
</comment>
<dbReference type="Proteomes" id="UP000700706">
    <property type="component" value="Unassembled WGS sequence"/>
</dbReference>
<evidence type="ECO:0000256" key="1">
    <source>
        <dbReference type="SAM" id="MobiDB-lite"/>
    </source>
</evidence>
<dbReference type="InterPro" id="IPR040884">
    <property type="entry name" value="SLATT_1"/>
</dbReference>
<feature type="transmembrane region" description="Helical" evidence="2">
    <location>
        <begin position="188"/>
        <end position="208"/>
    </location>
</feature>
<feature type="transmembrane region" description="Helical" evidence="2">
    <location>
        <begin position="30"/>
        <end position="50"/>
    </location>
</feature>
<dbReference type="AlphaFoldDB" id="A0A952KDS0"/>
<feature type="transmembrane region" description="Helical" evidence="2">
    <location>
        <begin position="220"/>
        <end position="239"/>
    </location>
</feature>
<name>A0A952KDS0_9PROT</name>
<feature type="transmembrane region" description="Helical" evidence="2">
    <location>
        <begin position="56"/>
        <end position="73"/>
    </location>
</feature>
<evidence type="ECO:0000313" key="5">
    <source>
        <dbReference type="Proteomes" id="UP000700706"/>
    </source>
</evidence>
<evidence type="ECO:0000313" key="4">
    <source>
        <dbReference type="EMBL" id="MBW8725557.1"/>
    </source>
</evidence>
<protein>
    <submittedName>
        <fullName evidence="4">DUF4231 domain-containing protein</fullName>
    </submittedName>
</protein>
<evidence type="ECO:0000259" key="3">
    <source>
        <dbReference type="Pfam" id="PF18181"/>
    </source>
</evidence>
<proteinExistence type="predicted"/>
<dbReference type="InterPro" id="IPR025325">
    <property type="entry name" value="DUF4231"/>
</dbReference>
<keyword evidence="2" id="KW-0472">Membrane</keyword>
<reference evidence="4" key="1">
    <citation type="submission" date="2020-06" db="EMBL/GenBank/DDBJ databases">
        <title>Stable isotope informed genome-resolved metagenomics uncovers potential trophic interactions in rhizosphere soil.</title>
        <authorList>
            <person name="Starr E.P."/>
            <person name="Shi S."/>
            <person name="Blazewicz S.J."/>
            <person name="Koch B.J."/>
            <person name="Probst A.J."/>
            <person name="Hungate B.A."/>
            <person name="Pett-Ridge J."/>
            <person name="Firestone M.K."/>
            <person name="Banfield J.F."/>
        </authorList>
    </citation>
    <scope>NUCLEOTIDE SEQUENCE</scope>
    <source>
        <strain evidence="4">YM_69_17</strain>
    </source>
</reference>
<feature type="region of interest" description="Disordered" evidence="1">
    <location>
        <begin position="315"/>
        <end position="335"/>
    </location>
</feature>
<dbReference type="Pfam" id="PF18181">
    <property type="entry name" value="SLATT_1"/>
    <property type="match status" value="1"/>
</dbReference>
<organism evidence="4 5">
    <name type="scientific">Inquilinus limosus</name>
    <dbReference type="NCBI Taxonomy" id="171674"/>
    <lineage>
        <taxon>Bacteria</taxon>
        <taxon>Pseudomonadati</taxon>
        <taxon>Pseudomonadota</taxon>
        <taxon>Alphaproteobacteria</taxon>
        <taxon>Rhodospirillales</taxon>
        <taxon>Rhodospirillaceae</taxon>
        <taxon>Inquilinus</taxon>
    </lineage>
</organism>
<dbReference type="EMBL" id="JAEKLZ010000176">
    <property type="protein sequence ID" value="MBW8725557.1"/>
    <property type="molecule type" value="Genomic_DNA"/>
</dbReference>
<keyword evidence="2" id="KW-1133">Transmembrane helix</keyword>
<feature type="compositionally biased region" description="Low complexity" evidence="1">
    <location>
        <begin position="324"/>
        <end position="335"/>
    </location>
</feature>
<keyword evidence="2" id="KW-0812">Transmembrane</keyword>
<gene>
    <name evidence="4" type="ORF">JF625_10430</name>
</gene>
<accession>A0A952KDS0</accession>
<dbReference type="Pfam" id="PF14015">
    <property type="entry name" value="DUF4231"/>
    <property type="match status" value="1"/>
</dbReference>
<dbReference type="NCBIfam" id="NF033634">
    <property type="entry name" value="SLATT_1"/>
    <property type="match status" value="1"/>
</dbReference>
<feature type="domain" description="SMODS and SLOG-associating 2TM effector" evidence="3">
    <location>
        <begin position="156"/>
        <end position="294"/>
    </location>
</feature>